<dbReference type="GO" id="GO:0006513">
    <property type="term" value="P:protein monoubiquitination"/>
    <property type="evidence" value="ECO:0007669"/>
    <property type="project" value="TreeGrafter"/>
</dbReference>
<dbReference type="InterPro" id="IPR001841">
    <property type="entry name" value="Znf_RING"/>
</dbReference>
<proteinExistence type="predicted"/>
<reference evidence="10" key="1">
    <citation type="submission" date="2025-08" db="UniProtKB">
        <authorList>
            <consortium name="Ensembl"/>
        </authorList>
    </citation>
    <scope>IDENTIFICATION</scope>
</reference>
<evidence type="ECO:0000256" key="4">
    <source>
        <dbReference type="ARBA" id="ARBA00022723"/>
    </source>
</evidence>
<evidence type="ECO:0000313" key="10">
    <source>
        <dbReference type="Ensembl" id="ENSBJAP00000001082.1"/>
    </source>
</evidence>
<dbReference type="PANTHER" id="PTHR46077">
    <property type="entry name" value="E3 UBIQUITIN-PROTEIN LIGASE TOPORS"/>
    <property type="match status" value="1"/>
</dbReference>
<evidence type="ECO:0000259" key="9">
    <source>
        <dbReference type="PROSITE" id="PS50089"/>
    </source>
</evidence>
<dbReference type="InterPro" id="IPR058746">
    <property type="entry name" value="Znf_RING-type_Topors"/>
</dbReference>
<evidence type="ECO:0000256" key="7">
    <source>
        <dbReference type="PROSITE-ProRule" id="PRU00175"/>
    </source>
</evidence>
<keyword evidence="4" id="KW-0479">Metal-binding</keyword>
<evidence type="ECO:0000313" key="11">
    <source>
        <dbReference type="Proteomes" id="UP000694555"/>
    </source>
</evidence>
<reference evidence="10" key="2">
    <citation type="submission" date="2025-09" db="UniProtKB">
        <authorList>
            <consortium name="Ensembl"/>
        </authorList>
    </citation>
    <scope>IDENTIFICATION</scope>
</reference>
<evidence type="ECO:0000256" key="8">
    <source>
        <dbReference type="SAM" id="MobiDB-lite"/>
    </source>
</evidence>
<dbReference type="PROSITE" id="PS00518">
    <property type="entry name" value="ZF_RING_1"/>
    <property type="match status" value="1"/>
</dbReference>
<keyword evidence="11" id="KW-1185">Reference proteome</keyword>
<evidence type="ECO:0000256" key="5">
    <source>
        <dbReference type="ARBA" id="ARBA00022771"/>
    </source>
</evidence>
<feature type="region of interest" description="Disordered" evidence="8">
    <location>
        <begin position="1"/>
        <end position="23"/>
    </location>
</feature>
<dbReference type="PROSITE" id="PS50089">
    <property type="entry name" value="ZF_RING_2"/>
    <property type="match status" value="1"/>
</dbReference>
<dbReference type="SMART" id="SM00184">
    <property type="entry name" value="RING"/>
    <property type="match status" value="1"/>
</dbReference>
<dbReference type="AlphaFoldDB" id="A0A8C0AN43"/>
<dbReference type="GO" id="GO:0008270">
    <property type="term" value="F:zinc ion binding"/>
    <property type="evidence" value="ECO:0007669"/>
    <property type="project" value="UniProtKB-KW"/>
</dbReference>
<evidence type="ECO:0000256" key="1">
    <source>
        <dbReference type="ARBA" id="ARBA00000900"/>
    </source>
</evidence>
<name>A0A8C0AN43_9AVES</name>
<dbReference type="PANTHER" id="PTHR46077:SF5">
    <property type="entry name" value="RING-TYPE DOMAIN-CONTAINING PROTEIN"/>
    <property type="match status" value="1"/>
</dbReference>
<keyword evidence="3" id="KW-0808">Transferase</keyword>
<feature type="domain" description="RING-type" evidence="9">
    <location>
        <begin position="37"/>
        <end position="76"/>
    </location>
</feature>
<feature type="compositionally biased region" description="Low complexity" evidence="8">
    <location>
        <begin position="11"/>
        <end position="23"/>
    </location>
</feature>
<dbReference type="SUPFAM" id="SSF57850">
    <property type="entry name" value="RING/U-box"/>
    <property type="match status" value="1"/>
</dbReference>
<protein>
    <recommendedName>
        <fullName evidence="2">RING-type E3 ubiquitin transferase</fullName>
        <ecNumber evidence="2">2.3.2.27</ecNumber>
    </recommendedName>
</protein>
<dbReference type="GO" id="GO:0000209">
    <property type="term" value="P:protein polyubiquitination"/>
    <property type="evidence" value="ECO:0007669"/>
    <property type="project" value="TreeGrafter"/>
</dbReference>
<dbReference type="InterPro" id="IPR013083">
    <property type="entry name" value="Znf_RING/FYVE/PHD"/>
</dbReference>
<keyword evidence="6" id="KW-0862">Zinc</keyword>
<evidence type="ECO:0000256" key="6">
    <source>
        <dbReference type="ARBA" id="ARBA00022833"/>
    </source>
</evidence>
<feature type="region of interest" description="Disordered" evidence="8">
    <location>
        <begin position="125"/>
        <end position="165"/>
    </location>
</feature>
<feature type="compositionally biased region" description="Low complexity" evidence="8">
    <location>
        <begin position="125"/>
        <end position="156"/>
    </location>
</feature>
<organism evidence="10 11">
    <name type="scientific">Buteo japonicus</name>
    <dbReference type="NCBI Taxonomy" id="224669"/>
    <lineage>
        <taxon>Eukaryota</taxon>
        <taxon>Metazoa</taxon>
        <taxon>Chordata</taxon>
        <taxon>Craniata</taxon>
        <taxon>Vertebrata</taxon>
        <taxon>Euteleostomi</taxon>
        <taxon>Archelosauria</taxon>
        <taxon>Archosauria</taxon>
        <taxon>Dinosauria</taxon>
        <taxon>Saurischia</taxon>
        <taxon>Theropoda</taxon>
        <taxon>Coelurosauria</taxon>
        <taxon>Aves</taxon>
        <taxon>Neognathae</taxon>
        <taxon>Neoaves</taxon>
        <taxon>Telluraves</taxon>
        <taxon>Accipitrimorphae</taxon>
        <taxon>Accipitriformes</taxon>
        <taxon>Accipitridae</taxon>
        <taxon>Accipitrinae</taxon>
        <taxon>Buteo</taxon>
    </lineage>
</organism>
<dbReference type="Gene3D" id="3.30.40.10">
    <property type="entry name" value="Zinc/RING finger domain, C3HC4 (zinc finger)"/>
    <property type="match status" value="1"/>
</dbReference>
<dbReference type="InterPro" id="IPR017907">
    <property type="entry name" value="Znf_RING_CS"/>
</dbReference>
<dbReference type="EC" id="2.3.2.27" evidence="2"/>
<evidence type="ECO:0000256" key="3">
    <source>
        <dbReference type="ARBA" id="ARBA00022679"/>
    </source>
</evidence>
<dbReference type="Pfam" id="PF13639">
    <property type="entry name" value="zf-RING_2"/>
    <property type="match status" value="1"/>
</dbReference>
<dbReference type="Proteomes" id="UP000694555">
    <property type="component" value="Unplaced"/>
</dbReference>
<comment type="catalytic activity">
    <reaction evidence="1">
        <text>S-ubiquitinyl-[E2 ubiquitin-conjugating enzyme]-L-cysteine + [acceptor protein]-L-lysine = [E2 ubiquitin-conjugating enzyme]-L-cysteine + N(6)-ubiquitinyl-[acceptor protein]-L-lysine.</text>
        <dbReference type="EC" id="2.3.2.27"/>
    </reaction>
</comment>
<evidence type="ECO:0000256" key="2">
    <source>
        <dbReference type="ARBA" id="ARBA00012483"/>
    </source>
</evidence>
<sequence>MASRAEEALKQSSSATRATTSQLQQAGWQEAEADHPCIICLGEINNTAYVDGCFHTFCFDCIQQWAARRPACPLCRSRFGRILHMVRGDDDYQDRATCPEGLQSRVPWTEAMLTALSLLGPPASTSAPKWPLSSSSHSPLSLSLTTLQQQPRSSSPKPHGYGWEA</sequence>
<dbReference type="GO" id="GO:0061630">
    <property type="term" value="F:ubiquitin protein ligase activity"/>
    <property type="evidence" value="ECO:0007669"/>
    <property type="project" value="UniProtKB-EC"/>
</dbReference>
<dbReference type="CDD" id="cd16574">
    <property type="entry name" value="RING-HC_Topors"/>
    <property type="match status" value="1"/>
</dbReference>
<accession>A0A8C0AN43</accession>
<keyword evidence="5 7" id="KW-0863">Zinc-finger</keyword>
<dbReference type="Ensembl" id="ENSBJAT00000001109.1">
    <property type="protein sequence ID" value="ENSBJAP00000001082.1"/>
    <property type="gene ID" value="ENSBJAG00000000830.1"/>
</dbReference>